<dbReference type="AlphaFoldDB" id="A0A375BI89"/>
<dbReference type="EMBL" id="OFSP01000005">
    <property type="protein sequence ID" value="SOY46071.1"/>
    <property type="molecule type" value="Genomic_DNA"/>
</dbReference>
<gene>
    <name evidence="1" type="ORF">CBM2589_B130022</name>
</gene>
<reference evidence="1" key="1">
    <citation type="submission" date="2018-01" db="EMBL/GenBank/DDBJ databases">
        <authorList>
            <person name="Clerissi C."/>
        </authorList>
    </citation>
    <scope>NUCLEOTIDE SEQUENCE</scope>
    <source>
        <strain evidence="1">Cupriavidus taiwanensis STM 3521</strain>
    </source>
</reference>
<name>A0A375BI89_9BURK</name>
<protein>
    <submittedName>
        <fullName evidence="1">Uncharacterized protein</fullName>
    </submittedName>
</protein>
<dbReference type="Proteomes" id="UP000256297">
    <property type="component" value="Chromosome CBM2589_b"/>
</dbReference>
<proteinExistence type="predicted"/>
<evidence type="ECO:0000313" key="1">
    <source>
        <dbReference type="EMBL" id="SOY46071.1"/>
    </source>
</evidence>
<sequence length="25" mass="2753">MDIVLAYDISIQRVPGLAFFSALVN</sequence>
<accession>A0A375BI89</accession>
<comment type="caution">
    <text evidence="1">The sequence shown here is derived from an EMBL/GenBank/DDBJ whole genome shotgun (WGS) entry which is preliminary data.</text>
</comment>
<organism evidence="1">
    <name type="scientific">Cupriavidus taiwanensis</name>
    <dbReference type="NCBI Taxonomy" id="164546"/>
    <lineage>
        <taxon>Bacteria</taxon>
        <taxon>Pseudomonadati</taxon>
        <taxon>Pseudomonadota</taxon>
        <taxon>Betaproteobacteria</taxon>
        <taxon>Burkholderiales</taxon>
        <taxon>Burkholderiaceae</taxon>
        <taxon>Cupriavidus</taxon>
    </lineage>
</organism>